<dbReference type="Gene3D" id="3.30.750.44">
    <property type="match status" value="1"/>
</dbReference>
<dbReference type="PANTHER" id="PTHR32060:SF30">
    <property type="entry name" value="CARBOXY-TERMINAL PROCESSING PROTEASE CTPA"/>
    <property type="match status" value="1"/>
</dbReference>
<dbReference type="SMART" id="SM00245">
    <property type="entry name" value="TSPc"/>
    <property type="match status" value="1"/>
</dbReference>
<dbReference type="InterPro" id="IPR005151">
    <property type="entry name" value="Tail-specific_protease"/>
</dbReference>
<dbReference type="CDD" id="cd06782">
    <property type="entry name" value="cpPDZ_CPP-like"/>
    <property type="match status" value="1"/>
</dbReference>
<dbReference type="PANTHER" id="PTHR32060">
    <property type="entry name" value="TAIL-SPECIFIC PROTEASE"/>
    <property type="match status" value="1"/>
</dbReference>
<sequence length="447" mass="46805">MKTSHLRIIAIACVASASIAGFALASDVAAGPSRTDLGLLAGVMQLVQQDYVHPVGSSELTDAALKGMLSRLDPHSAYMTEPEFRESTEDISGKFGGIGLKIMDHNGLPTVLSPIDDTPAARAGVQPGDAIVSVDGQSTHGADLMEVIRKIRGQPGTTVKLTIQRGNESPFDVALTRQVIEIHSVKSRLEPNDVAYLRISEFGQETPTELQHAISTLQHEANGRLSGVVLDLRNDPGGLLASAVDVSGDFLNGGTVVSIRGRNGNDDQSFAAPATGALLPDAPMVVLVNGASASASEIVAGALQDRHRATVMGTQSFGKGSVQTIIPIKDHGALRLTTALYYTASGRSIQGNGITPDVVVQAAKDEQVANSMVWREAQLHGSFANPGTLSKSDAAPEAKGAPAETTSPPIKEELIGTDRDTQLKAALKYLERLPAQNPAIIRTSVPG</sequence>
<gene>
    <name evidence="9" type="ORF">JQ615_31985</name>
</gene>
<dbReference type="InterPro" id="IPR041489">
    <property type="entry name" value="PDZ_6"/>
</dbReference>
<proteinExistence type="inferred from homology"/>
<dbReference type="Gene3D" id="3.90.226.10">
    <property type="entry name" value="2-enoyl-CoA Hydratase, Chain A, domain 1"/>
    <property type="match status" value="1"/>
</dbReference>
<dbReference type="Pfam" id="PF22694">
    <property type="entry name" value="CtpB_N-like"/>
    <property type="match status" value="1"/>
</dbReference>
<dbReference type="InterPro" id="IPR055210">
    <property type="entry name" value="CtpA/B_N"/>
</dbReference>
<feature type="signal peptide" evidence="7">
    <location>
        <begin position="1"/>
        <end position="25"/>
    </location>
</feature>
<feature type="domain" description="PDZ" evidence="8">
    <location>
        <begin position="96"/>
        <end position="152"/>
    </location>
</feature>
<dbReference type="NCBIfam" id="TIGR00225">
    <property type="entry name" value="prc"/>
    <property type="match status" value="1"/>
</dbReference>
<dbReference type="SUPFAM" id="SSF52096">
    <property type="entry name" value="ClpP/crotonase"/>
    <property type="match status" value="1"/>
</dbReference>
<evidence type="ECO:0000259" key="8">
    <source>
        <dbReference type="PROSITE" id="PS50106"/>
    </source>
</evidence>
<reference evidence="10" key="1">
    <citation type="journal article" date="2021" name="ISME J.">
        <title>Evolutionary origin and ecological implication of a unique nif island in free-living Bradyrhizobium lineages.</title>
        <authorList>
            <person name="Tao J."/>
        </authorList>
    </citation>
    <scope>NUCLEOTIDE SEQUENCE [LARGE SCALE GENOMIC DNA]</scope>
    <source>
        <strain evidence="10">SZCCT0434</strain>
    </source>
</reference>
<dbReference type="RefSeq" id="WP_212392718.1">
    <property type="nucleotide sequence ID" value="NZ_JAFCJH010000047.1"/>
</dbReference>
<comment type="caution">
    <text evidence="9">The sequence shown here is derived from an EMBL/GenBank/DDBJ whole genome shotgun (WGS) entry which is preliminary data.</text>
</comment>
<evidence type="ECO:0000256" key="7">
    <source>
        <dbReference type="SAM" id="SignalP"/>
    </source>
</evidence>
<dbReference type="PROSITE" id="PS50106">
    <property type="entry name" value="PDZ"/>
    <property type="match status" value="1"/>
</dbReference>
<dbReference type="InterPro" id="IPR004447">
    <property type="entry name" value="Peptidase_S41A"/>
</dbReference>
<comment type="similarity">
    <text evidence="1 5">Belongs to the peptidase S41A family.</text>
</comment>
<dbReference type="SMART" id="SM00228">
    <property type="entry name" value="PDZ"/>
    <property type="match status" value="1"/>
</dbReference>
<evidence type="ECO:0000256" key="4">
    <source>
        <dbReference type="ARBA" id="ARBA00022825"/>
    </source>
</evidence>
<keyword evidence="10" id="KW-1185">Reference proteome</keyword>
<keyword evidence="4 5" id="KW-0720">Serine protease</keyword>
<dbReference type="Pfam" id="PF03572">
    <property type="entry name" value="Peptidase_S41"/>
    <property type="match status" value="1"/>
</dbReference>
<keyword evidence="7" id="KW-0732">Signal</keyword>
<evidence type="ECO:0000256" key="3">
    <source>
        <dbReference type="ARBA" id="ARBA00022801"/>
    </source>
</evidence>
<dbReference type="CDD" id="cd07560">
    <property type="entry name" value="Peptidase_S41_CPP"/>
    <property type="match status" value="1"/>
</dbReference>
<accession>A0ABS5FUN1</accession>
<feature type="chain" id="PRO_5046229116" evidence="7">
    <location>
        <begin position="26"/>
        <end position="447"/>
    </location>
</feature>
<evidence type="ECO:0000256" key="6">
    <source>
        <dbReference type="SAM" id="MobiDB-lite"/>
    </source>
</evidence>
<dbReference type="EMBL" id="JAFCJH010000047">
    <property type="protein sequence ID" value="MBR0799996.1"/>
    <property type="molecule type" value="Genomic_DNA"/>
</dbReference>
<dbReference type="InterPro" id="IPR001478">
    <property type="entry name" value="PDZ"/>
</dbReference>
<protein>
    <submittedName>
        <fullName evidence="9">S41 family peptidase</fullName>
    </submittedName>
</protein>
<evidence type="ECO:0000313" key="9">
    <source>
        <dbReference type="EMBL" id="MBR0799996.1"/>
    </source>
</evidence>
<name>A0ABS5FUN1_9BRAD</name>
<dbReference type="SUPFAM" id="SSF50156">
    <property type="entry name" value="PDZ domain-like"/>
    <property type="match status" value="1"/>
</dbReference>
<evidence type="ECO:0000313" key="10">
    <source>
        <dbReference type="Proteomes" id="UP001315278"/>
    </source>
</evidence>
<organism evidence="9 10">
    <name type="scientific">Bradyrhizobium jicamae</name>
    <dbReference type="NCBI Taxonomy" id="280332"/>
    <lineage>
        <taxon>Bacteria</taxon>
        <taxon>Pseudomonadati</taxon>
        <taxon>Pseudomonadota</taxon>
        <taxon>Alphaproteobacteria</taxon>
        <taxon>Hyphomicrobiales</taxon>
        <taxon>Nitrobacteraceae</taxon>
        <taxon>Bradyrhizobium</taxon>
    </lineage>
</organism>
<dbReference type="Pfam" id="PF17820">
    <property type="entry name" value="PDZ_6"/>
    <property type="match status" value="1"/>
</dbReference>
<dbReference type="InterPro" id="IPR029045">
    <property type="entry name" value="ClpP/crotonase-like_dom_sf"/>
</dbReference>
<evidence type="ECO:0000256" key="2">
    <source>
        <dbReference type="ARBA" id="ARBA00022670"/>
    </source>
</evidence>
<keyword evidence="2 5" id="KW-0645">Protease</keyword>
<dbReference type="Proteomes" id="UP001315278">
    <property type="component" value="Unassembled WGS sequence"/>
</dbReference>
<evidence type="ECO:0000256" key="1">
    <source>
        <dbReference type="ARBA" id="ARBA00009179"/>
    </source>
</evidence>
<evidence type="ECO:0000256" key="5">
    <source>
        <dbReference type="RuleBase" id="RU004404"/>
    </source>
</evidence>
<feature type="region of interest" description="Disordered" evidence="6">
    <location>
        <begin position="384"/>
        <end position="409"/>
    </location>
</feature>
<dbReference type="Gene3D" id="2.30.42.10">
    <property type="match status" value="1"/>
</dbReference>
<dbReference type="InterPro" id="IPR036034">
    <property type="entry name" value="PDZ_sf"/>
</dbReference>
<keyword evidence="3 5" id="KW-0378">Hydrolase</keyword>